<dbReference type="PROSITE" id="PS50949">
    <property type="entry name" value="HTH_GNTR"/>
    <property type="match status" value="1"/>
</dbReference>
<dbReference type="RefSeq" id="WP_084068323.1">
    <property type="nucleotide sequence ID" value="NZ_FWXY01000007.1"/>
</dbReference>
<protein>
    <submittedName>
        <fullName evidence="5">Transcriptional regulator, GntR family</fullName>
    </submittedName>
</protein>
<dbReference type="SUPFAM" id="SSF46785">
    <property type="entry name" value="Winged helix' DNA-binding domain"/>
    <property type="match status" value="1"/>
</dbReference>
<organism evidence="5 6">
    <name type="scientific">Desulfocicer vacuolatum DSM 3385</name>
    <dbReference type="NCBI Taxonomy" id="1121400"/>
    <lineage>
        <taxon>Bacteria</taxon>
        <taxon>Pseudomonadati</taxon>
        <taxon>Thermodesulfobacteriota</taxon>
        <taxon>Desulfobacteria</taxon>
        <taxon>Desulfobacterales</taxon>
        <taxon>Desulfobacteraceae</taxon>
        <taxon>Desulfocicer</taxon>
    </lineage>
</organism>
<dbReference type="GO" id="GO:0003677">
    <property type="term" value="F:DNA binding"/>
    <property type="evidence" value="ECO:0007669"/>
    <property type="project" value="UniProtKB-KW"/>
</dbReference>
<dbReference type="Pfam" id="PF07702">
    <property type="entry name" value="UTRA"/>
    <property type="match status" value="1"/>
</dbReference>
<keyword evidence="1" id="KW-0805">Transcription regulation</keyword>
<dbReference type="InterPro" id="IPR036388">
    <property type="entry name" value="WH-like_DNA-bd_sf"/>
</dbReference>
<proteinExistence type="predicted"/>
<dbReference type="GO" id="GO:0003700">
    <property type="term" value="F:DNA-binding transcription factor activity"/>
    <property type="evidence" value="ECO:0007669"/>
    <property type="project" value="InterPro"/>
</dbReference>
<dbReference type="InterPro" id="IPR000524">
    <property type="entry name" value="Tscrpt_reg_HTH_GntR"/>
</dbReference>
<dbReference type="SUPFAM" id="SSF64288">
    <property type="entry name" value="Chorismate lyase-like"/>
    <property type="match status" value="1"/>
</dbReference>
<evidence type="ECO:0000313" key="5">
    <source>
        <dbReference type="EMBL" id="SMC69182.1"/>
    </source>
</evidence>
<evidence type="ECO:0000256" key="3">
    <source>
        <dbReference type="ARBA" id="ARBA00023163"/>
    </source>
</evidence>
<evidence type="ECO:0000259" key="4">
    <source>
        <dbReference type="PROSITE" id="PS50949"/>
    </source>
</evidence>
<name>A0A1W2B910_9BACT</name>
<gene>
    <name evidence="5" type="ORF">SAMN02746065_107102</name>
</gene>
<dbReference type="Gene3D" id="3.40.1410.10">
    <property type="entry name" value="Chorismate lyase-like"/>
    <property type="match status" value="1"/>
</dbReference>
<dbReference type="SMART" id="SM00345">
    <property type="entry name" value="HTH_GNTR"/>
    <property type="match status" value="1"/>
</dbReference>
<feature type="domain" description="HTH gntR-type" evidence="4">
    <location>
        <begin position="8"/>
        <end position="76"/>
    </location>
</feature>
<evidence type="ECO:0000256" key="1">
    <source>
        <dbReference type="ARBA" id="ARBA00023015"/>
    </source>
</evidence>
<dbReference type="InterPro" id="IPR036390">
    <property type="entry name" value="WH_DNA-bd_sf"/>
</dbReference>
<accession>A0A1W2B910</accession>
<evidence type="ECO:0000313" key="6">
    <source>
        <dbReference type="Proteomes" id="UP000192418"/>
    </source>
</evidence>
<dbReference type="InterPro" id="IPR028978">
    <property type="entry name" value="Chorismate_lyase_/UTRA_dom_sf"/>
</dbReference>
<keyword evidence="6" id="KW-1185">Reference proteome</keyword>
<reference evidence="5 6" key="1">
    <citation type="submission" date="2017-04" db="EMBL/GenBank/DDBJ databases">
        <authorList>
            <person name="Afonso C.L."/>
            <person name="Miller P.J."/>
            <person name="Scott M.A."/>
            <person name="Spackman E."/>
            <person name="Goraichik I."/>
            <person name="Dimitrov K.M."/>
            <person name="Suarez D.L."/>
            <person name="Swayne D.E."/>
        </authorList>
    </citation>
    <scope>NUCLEOTIDE SEQUENCE [LARGE SCALE GENOMIC DNA]</scope>
    <source>
        <strain evidence="5 6">DSM 3385</strain>
    </source>
</reference>
<dbReference type="SMART" id="SM00866">
    <property type="entry name" value="UTRA"/>
    <property type="match status" value="1"/>
</dbReference>
<dbReference type="Proteomes" id="UP000192418">
    <property type="component" value="Unassembled WGS sequence"/>
</dbReference>
<dbReference type="PRINTS" id="PR00035">
    <property type="entry name" value="HTHGNTR"/>
</dbReference>
<dbReference type="AlphaFoldDB" id="A0A1W2B910"/>
<dbReference type="InterPro" id="IPR050679">
    <property type="entry name" value="Bact_HTH_transcr_reg"/>
</dbReference>
<dbReference type="EMBL" id="FWXY01000007">
    <property type="protein sequence ID" value="SMC69182.1"/>
    <property type="molecule type" value="Genomic_DNA"/>
</dbReference>
<dbReference type="STRING" id="1121400.SAMN02746065_107102"/>
<dbReference type="GO" id="GO:0045892">
    <property type="term" value="P:negative regulation of DNA-templated transcription"/>
    <property type="evidence" value="ECO:0007669"/>
    <property type="project" value="TreeGrafter"/>
</dbReference>
<evidence type="ECO:0000256" key="2">
    <source>
        <dbReference type="ARBA" id="ARBA00023125"/>
    </source>
</evidence>
<dbReference type="InterPro" id="IPR011663">
    <property type="entry name" value="UTRA"/>
</dbReference>
<dbReference type="Gene3D" id="1.10.10.10">
    <property type="entry name" value="Winged helix-like DNA-binding domain superfamily/Winged helix DNA-binding domain"/>
    <property type="match status" value="1"/>
</dbReference>
<dbReference type="Pfam" id="PF00392">
    <property type="entry name" value="GntR"/>
    <property type="match status" value="1"/>
</dbReference>
<dbReference type="CDD" id="cd07377">
    <property type="entry name" value="WHTH_GntR"/>
    <property type="match status" value="1"/>
</dbReference>
<sequence length="243" mass="27098">MLNTESPLPLYHQLAEILISKIRSGEYASGTRIPAETALAKTYGIGRPTARQAVDILTRKGLVKRRRGAGTFVAEQRDDVDLFSLAGTSSAFHRKGIDIDIQMLAPVSLKSVSGEHENPFSGGEAYCIIRLTMARKLPVLLETIYLHPTLFSGIEHMDLTGKSLAGVVSDKFYMVPDRGRQNFRVIRPDKFQRKFLKLGMDEPVLLVKRFLDFPQAENAVYSELLCRTDQFVFSQTLGGNIHG</sequence>
<keyword evidence="3" id="KW-0804">Transcription</keyword>
<dbReference type="PANTHER" id="PTHR44846">
    <property type="entry name" value="MANNOSYL-D-GLYCERATE TRANSPORT/METABOLISM SYSTEM REPRESSOR MNGR-RELATED"/>
    <property type="match status" value="1"/>
</dbReference>
<dbReference type="OrthoDB" id="9794015at2"/>
<keyword evidence="2" id="KW-0238">DNA-binding</keyword>
<dbReference type="PANTHER" id="PTHR44846:SF1">
    <property type="entry name" value="MANNOSYL-D-GLYCERATE TRANSPORT_METABOLISM SYSTEM REPRESSOR MNGR-RELATED"/>
    <property type="match status" value="1"/>
</dbReference>